<evidence type="ECO:0000313" key="11">
    <source>
        <dbReference type="Proteomes" id="UP000245609"/>
    </source>
</evidence>
<evidence type="ECO:0000256" key="1">
    <source>
        <dbReference type="ARBA" id="ARBA00001936"/>
    </source>
</evidence>
<dbReference type="OrthoDB" id="9995434at2759"/>
<keyword evidence="4" id="KW-0378">Hydrolase</keyword>
<dbReference type="Pfam" id="PF16189">
    <property type="entry name" value="Creatinase_N_2"/>
    <property type="match status" value="1"/>
</dbReference>
<organism evidence="10 11">
    <name type="scientific">Smittium megazygosporum</name>
    <dbReference type="NCBI Taxonomy" id="133381"/>
    <lineage>
        <taxon>Eukaryota</taxon>
        <taxon>Fungi</taxon>
        <taxon>Fungi incertae sedis</taxon>
        <taxon>Zoopagomycota</taxon>
        <taxon>Kickxellomycotina</taxon>
        <taxon>Harpellomycetes</taxon>
        <taxon>Harpellales</taxon>
        <taxon>Legeriomycetaceae</taxon>
        <taxon>Smittium</taxon>
    </lineage>
</organism>
<keyword evidence="5" id="KW-0464">Manganese</keyword>
<dbReference type="GO" id="GO:0046872">
    <property type="term" value="F:metal ion binding"/>
    <property type="evidence" value="ECO:0007669"/>
    <property type="project" value="UniProtKB-KW"/>
</dbReference>
<dbReference type="InterPro" id="IPR032416">
    <property type="entry name" value="Peptidase_M24_C"/>
</dbReference>
<comment type="caution">
    <text evidence="10">The sequence shown here is derived from an EMBL/GenBank/DDBJ whole genome shotgun (WGS) entry which is preliminary data.</text>
</comment>
<dbReference type="CDD" id="cd01085">
    <property type="entry name" value="APP"/>
    <property type="match status" value="1"/>
</dbReference>
<evidence type="ECO:0000256" key="6">
    <source>
        <dbReference type="RuleBase" id="RU000590"/>
    </source>
</evidence>
<proteinExistence type="inferred from homology"/>
<dbReference type="InterPro" id="IPR000994">
    <property type="entry name" value="Pept_M24"/>
</dbReference>
<dbReference type="InterPro" id="IPR001131">
    <property type="entry name" value="Peptidase_M24B_aminopep-P_CS"/>
</dbReference>
<dbReference type="SUPFAM" id="SSF55920">
    <property type="entry name" value="Creatinase/aminopeptidase"/>
    <property type="match status" value="1"/>
</dbReference>
<accession>A0A2T9ZE25</accession>
<dbReference type="InterPro" id="IPR029149">
    <property type="entry name" value="Creatin/AminoP/Spt16_N"/>
</dbReference>
<keyword evidence="11" id="KW-1185">Reference proteome</keyword>
<evidence type="ECO:0000256" key="3">
    <source>
        <dbReference type="ARBA" id="ARBA00022723"/>
    </source>
</evidence>
<dbReference type="Pfam" id="PF16188">
    <property type="entry name" value="Peptidase_M24_C"/>
    <property type="match status" value="1"/>
</dbReference>
<dbReference type="PANTHER" id="PTHR43763">
    <property type="entry name" value="XAA-PRO AMINOPEPTIDASE 1"/>
    <property type="match status" value="1"/>
</dbReference>
<evidence type="ECO:0000259" key="8">
    <source>
        <dbReference type="Pfam" id="PF01321"/>
    </source>
</evidence>
<feature type="domain" description="Creatinase N-terminal" evidence="8">
    <location>
        <begin position="2"/>
        <end position="97"/>
    </location>
</feature>
<dbReference type="InterPro" id="IPR036005">
    <property type="entry name" value="Creatinase/aminopeptidase-like"/>
</dbReference>
<dbReference type="Proteomes" id="UP000245609">
    <property type="component" value="Unassembled WGS sequence"/>
</dbReference>
<dbReference type="AlphaFoldDB" id="A0A2T9ZE25"/>
<dbReference type="EMBL" id="MBFS01000309">
    <property type="protein sequence ID" value="PVV02864.1"/>
    <property type="molecule type" value="Genomic_DNA"/>
</dbReference>
<evidence type="ECO:0000259" key="9">
    <source>
        <dbReference type="Pfam" id="PF16188"/>
    </source>
</evidence>
<comment type="similarity">
    <text evidence="2 6">Belongs to the peptidase M24B family.</text>
</comment>
<evidence type="ECO:0008006" key="12">
    <source>
        <dbReference type="Google" id="ProtNLM"/>
    </source>
</evidence>
<dbReference type="PANTHER" id="PTHR43763:SF6">
    <property type="entry name" value="XAA-PRO AMINOPEPTIDASE 1"/>
    <property type="match status" value="1"/>
</dbReference>
<keyword evidence="3 6" id="KW-0479">Metal-binding</keyword>
<dbReference type="InterPro" id="IPR033740">
    <property type="entry name" value="Pept_M24B"/>
</dbReference>
<evidence type="ECO:0000313" key="10">
    <source>
        <dbReference type="EMBL" id="PVV02864.1"/>
    </source>
</evidence>
<name>A0A2T9ZE25_9FUNG</name>
<feature type="domain" description="Peptidase M24 C-terminal" evidence="9">
    <location>
        <begin position="499"/>
        <end position="561"/>
    </location>
</feature>
<dbReference type="PROSITE" id="PS00491">
    <property type="entry name" value="PROLINE_PEPTIDASE"/>
    <property type="match status" value="1"/>
</dbReference>
<dbReference type="InterPro" id="IPR050422">
    <property type="entry name" value="X-Pro_aminopeptidase_P"/>
</dbReference>
<protein>
    <recommendedName>
        <fullName evidence="12">Xaa-Pro aminopeptidase P</fullName>
    </recommendedName>
</protein>
<dbReference type="InterPro" id="IPR000587">
    <property type="entry name" value="Creatinase_N"/>
</dbReference>
<evidence type="ECO:0000256" key="2">
    <source>
        <dbReference type="ARBA" id="ARBA00008766"/>
    </source>
</evidence>
<evidence type="ECO:0000256" key="5">
    <source>
        <dbReference type="ARBA" id="ARBA00023211"/>
    </source>
</evidence>
<dbReference type="GO" id="GO:0005737">
    <property type="term" value="C:cytoplasm"/>
    <property type="evidence" value="ECO:0007669"/>
    <property type="project" value="UniProtKB-ARBA"/>
</dbReference>
<evidence type="ECO:0000259" key="7">
    <source>
        <dbReference type="Pfam" id="PF00557"/>
    </source>
</evidence>
<dbReference type="STRING" id="133381.A0A2T9ZE25"/>
<dbReference type="Pfam" id="PF00557">
    <property type="entry name" value="Peptidase_M24"/>
    <property type="match status" value="1"/>
</dbReference>
<dbReference type="Gene3D" id="3.90.230.10">
    <property type="entry name" value="Creatinase/methionine aminopeptidase superfamily"/>
    <property type="match status" value="1"/>
</dbReference>
<feature type="domain" description="Peptidase M24" evidence="7">
    <location>
        <begin position="267"/>
        <end position="488"/>
    </location>
</feature>
<dbReference type="SUPFAM" id="SSF53092">
    <property type="entry name" value="Creatinase/prolidase N-terminal domain"/>
    <property type="match status" value="1"/>
</dbReference>
<dbReference type="FunFam" id="3.90.230.10:FF:000007">
    <property type="entry name" value="Xaa-Pro aminopeptidase P"/>
    <property type="match status" value="1"/>
</dbReference>
<evidence type="ECO:0000256" key="4">
    <source>
        <dbReference type="ARBA" id="ARBA00022801"/>
    </source>
</evidence>
<dbReference type="Gene3D" id="3.40.350.10">
    <property type="entry name" value="Creatinase/prolidase N-terminal domain"/>
    <property type="match status" value="2"/>
</dbReference>
<comment type="cofactor">
    <cofactor evidence="1">
        <name>Mn(2+)</name>
        <dbReference type="ChEBI" id="CHEBI:29035"/>
    </cofactor>
</comment>
<reference evidence="10 11" key="1">
    <citation type="journal article" date="2018" name="MBio">
        <title>Comparative Genomics Reveals the Core Gene Toolbox for the Fungus-Insect Symbiosis.</title>
        <authorList>
            <person name="Wang Y."/>
            <person name="Stata M."/>
            <person name="Wang W."/>
            <person name="Stajich J.E."/>
            <person name="White M.M."/>
            <person name="Moncalvo J.M."/>
        </authorList>
    </citation>
    <scope>NUCLEOTIDE SEQUENCE [LARGE SCALE GENOMIC DNA]</scope>
    <source>
        <strain evidence="10 11">SC-DP-2</strain>
    </source>
</reference>
<sequence length="561" mass="62770">MFISGFTGSLGHAVITKDNAYMFTDGRYYLQARGQMDKNWTLVEGKIPLLPIIGDFLSKLPAGTRVGVDPRLVSASEANEVKKQIAKNSIELVPVEENFIDTIWNDQPARNANIVFHHSLKYSGKPWTEKVEEVRQALKEQSAVGLIVSALDQIAWLLNLRGSDVKNNPVFFAYAVVTMDNVALFIDDSRLSPEARESIKGVEIKKYESVFTYLKELGPVLASKQQQILADYKTSWALVDAVGEEKVIFKLSPIDYLKGIKNSVEIEGMKIAHIKDGVAMAKFYSWLENELIFNGGHMKLSECDAADKLDSLRMEQENAFGQSFHTISGTGANAAVIHYSPVHGSDAKIDVNKIYLNDSGGQYFEGTTDVTRSWHFGTPTEWERECFTRVLKGFIALNTIVFPEGTTGYVLDTVARQYLWEAGLDFQHGTGHGVGSFLNVHEGPFGIAFRPYCLANKLDAGNMVSNEPGYYEPGNFGVRIEDICVITKAKTKRNFAGVQYLKLESITYCPIQTKLIMTSLLTTGEIKYINDYHKSVWNKISPLIEDNEMAYNWLKRNTSPI</sequence>
<dbReference type="GO" id="GO:0070006">
    <property type="term" value="F:metalloaminopeptidase activity"/>
    <property type="evidence" value="ECO:0007669"/>
    <property type="project" value="InterPro"/>
</dbReference>
<dbReference type="Pfam" id="PF01321">
    <property type="entry name" value="Creatinase_N"/>
    <property type="match status" value="1"/>
</dbReference>
<gene>
    <name evidence="10" type="ORF">BB560_002672</name>
</gene>